<protein>
    <submittedName>
        <fullName evidence="1">Uncharacterized protein</fullName>
    </submittedName>
</protein>
<name>A0A5P1FDV0_ASPOF</name>
<dbReference type="AlphaFoldDB" id="A0A5P1FDV0"/>
<gene>
    <name evidence="1" type="ORF">A4U43_C03F10080</name>
</gene>
<dbReference type="EMBL" id="CM007383">
    <property type="protein sequence ID" value="ONK74781.1"/>
    <property type="molecule type" value="Genomic_DNA"/>
</dbReference>
<dbReference type="Proteomes" id="UP000243459">
    <property type="component" value="Chromosome 3"/>
</dbReference>
<evidence type="ECO:0000313" key="1">
    <source>
        <dbReference type="EMBL" id="ONK74781.1"/>
    </source>
</evidence>
<organism evidence="1 2">
    <name type="scientific">Asparagus officinalis</name>
    <name type="common">Garden asparagus</name>
    <dbReference type="NCBI Taxonomy" id="4686"/>
    <lineage>
        <taxon>Eukaryota</taxon>
        <taxon>Viridiplantae</taxon>
        <taxon>Streptophyta</taxon>
        <taxon>Embryophyta</taxon>
        <taxon>Tracheophyta</taxon>
        <taxon>Spermatophyta</taxon>
        <taxon>Magnoliopsida</taxon>
        <taxon>Liliopsida</taxon>
        <taxon>Asparagales</taxon>
        <taxon>Asparagaceae</taxon>
        <taxon>Asparagoideae</taxon>
        <taxon>Asparagus</taxon>
    </lineage>
</organism>
<sequence length="122" mass="13918">MGVYLLLWEFICYYLQSNIHNLHLLLPSTKAALSINNNMVVVGAIIVTKIIEKLVEKGFDYVADHYFARHSWMKYELVRLKDALPCIRAVVEAAESGSEKSLDHSMNGSGNLKMHYIRLTMC</sequence>
<accession>A0A5P1FDV0</accession>
<reference evidence="2" key="1">
    <citation type="journal article" date="2017" name="Nat. Commun.">
        <title>The asparagus genome sheds light on the origin and evolution of a young Y chromosome.</title>
        <authorList>
            <person name="Harkess A."/>
            <person name="Zhou J."/>
            <person name="Xu C."/>
            <person name="Bowers J.E."/>
            <person name="Van der Hulst R."/>
            <person name="Ayyampalayam S."/>
            <person name="Mercati F."/>
            <person name="Riccardi P."/>
            <person name="McKain M.R."/>
            <person name="Kakrana A."/>
            <person name="Tang H."/>
            <person name="Ray J."/>
            <person name="Groenendijk J."/>
            <person name="Arikit S."/>
            <person name="Mathioni S.M."/>
            <person name="Nakano M."/>
            <person name="Shan H."/>
            <person name="Telgmann-Rauber A."/>
            <person name="Kanno A."/>
            <person name="Yue Z."/>
            <person name="Chen H."/>
            <person name="Li W."/>
            <person name="Chen Y."/>
            <person name="Xu X."/>
            <person name="Zhang Y."/>
            <person name="Luo S."/>
            <person name="Chen H."/>
            <person name="Gao J."/>
            <person name="Mao Z."/>
            <person name="Pires J.C."/>
            <person name="Luo M."/>
            <person name="Kudrna D."/>
            <person name="Wing R.A."/>
            <person name="Meyers B.C."/>
            <person name="Yi K."/>
            <person name="Kong H."/>
            <person name="Lavrijsen P."/>
            <person name="Sunseri F."/>
            <person name="Falavigna A."/>
            <person name="Ye Y."/>
            <person name="Leebens-Mack J.H."/>
            <person name="Chen G."/>
        </authorList>
    </citation>
    <scope>NUCLEOTIDE SEQUENCE [LARGE SCALE GENOMIC DNA]</scope>
    <source>
        <strain evidence="2">cv. DH0086</strain>
    </source>
</reference>
<dbReference type="Gramene" id="ONK74781">
    <property type="protein sequence ID" value="ONK74781"/>
    <property type="gene ID" value="A4U43_C03F10080"/>
</dbReference>
<evidence type="ECO:0000313" key="2">
    <source>
        <dbReference type="Proteomes" id="UP000243459"/>
    </source>
</evidence>
<proteinExistence type="predicted"/>
<keyword evidence="2" id="KW-1185">Reference proteome</keyword>